<feature type="compositionally biased region" description="Basic residues" evidence="1">
    <location>
        <begin position="466"/>
        <end position="483"/>
    </location>
</feature>
<dbReference type="Proteomes" id="UP000241462">
    <property type="component" value="Unassembled WGS sequence"/>
</dbReference>
<accession>A0A2T3A6A2</accession>
<gene>
    <name evidence="3" type="ORF">BD289DRAFT_279817</name>
</gene>
<protein>
    <submittedName>
        <fullName evidence="3">Uncharacterized protein</fullName>
    </submittedName>
</protein>
<feature type="transmembrane region" description="Helical" evidence="2">
    <location>
        <begin position="60"/>
        <end position="82"/>
    </location>
</feature>
<keyword evidence="2" id="KW-0472">Membrane</keyword>
<dbReference type="OrthoDB" id="2126185at2759"/>
<reference evidence="3 4" key="1">
    <citation type="journal article" date="2018" name="Mycol. Prog.">
        <title>Coniella lustricola, a new species from submerged detritus.</title>
        <authorList>
            <person name="Raudabaugh D.B."/>
            <person name="Iturriaga T."/>
            <person name="Carver A."/>
            <person name="Mondo S."/>
            <person name="Pangilinan J."/>
            <person name="Lipzen A."/>
            <person name="He G."/>
            <person name="Amirebrahimi M."/>
            <person name="Grigoriev I.V."/>
            <person name="Miller A.N."/>
        </authorList>
    </citation>
    <scope>NUCLEOTIDE SEQUENCE [LARGE SCALE GENOMIC DNA]</scope>
    <source>
        <strain evidence="3 4">B22-T-1</strain>
    </source>
</reference>
<evidence type="ECO:0000256" key="1">
    <source>
        <dbReference type="SAM" id="MobiDB-lite"/>
    </source>
</evidence>
<keyword evidence="2" id="KW-1133">Transmembrane helix</keyword>
<dbReference type="EMBL" id="KZ678457">
    <property type="protein sequence ID" value="PSR83646.1"/>
    <property type="molecule type" value="Genomic_DNA"/>
</dbReference>
<dbReference type="AlphaFoldDB" id="A0A2T3A6A2"/>
<proteinExistence type="predicted"/>
<name>A0A2T3A6A2_9PEZI</name>
<sequence length="550" mass="60709">MAPVHVDSELKYTGAALVALHFVSVVYFTRRVVTSLYHSSRSLTPSQDVRHRLERRKTLVPIYSGLAVLSLLTACYATSAYAKLSYKLWADERGIGSSQSRVDQSFTGTASDPSVIHKEPHLYGALLDRVRWLAVTPVYQDAFEIVAEKARRFWWAQQADLALIPWSVFLATEGSRRGISHLFAFLSLAHLVNLSFAQNLFFIALLLTPAPLPQQNTRLRGFTGKLRRLGSRPKPLGWALKPGFLILPVLACYGSTLLFPGAAETGSIPRIFGIYRALTFAPLVLQNIAPRSWGTVHSSRKAESALIALFKLMAVMSFGFHGISTFKGLRYNVPHAHYHRHSKYLPWDIEERSRWERTTTALGKLLGSTGDHPLVAGVGYDVLISGLSLGLWAAVRSLRAEDILTSVAPLYRHKDHKAVQDTDNSEADDYNDDEEEDDDVSERGEEHEEEKGEVSTNSAIAILRSKGIKVSRPRRRRPSKARTKGRDDPAEDPNDKTYQPTPGEQAMAQGDTISEQEVDLEAAALTWGLMSVGGLAFGGAGVFGGESLAS</sequence>
<evidence type="ECO:0000256" key="2">
    <source>
        <dbReference type="SAM" id="Phobius"/>
    </source>
</evidence>
<organism evidence="3 4">
    <name type="scientific">Coniella lustricola</name>
    <dbReference type="NCBI Taxonomy" id="2025994"/>
    <lineage>
        <taxon>Eukaryota</taxon>
        <taxon>Fungi</taxon>
        <taxon>Dikarya</taxon>
        <taxon>Ascomycota</taxon>
        <taxon>Pezizomycotina</taxon>
        <taxon>Sordariomycetes</taxon>
        <taxon>Sordariomycetidae</taxon>
        <taxon>Diaporthales</taxon>
        <taxon>Schizoparmaceae</taxon>
        <taxon>Coniella</taxon>
    </lineage>
</organism>
<keyword evidence="2" id="KW-0812">Transmembrane</keyword>
<keyword evidence="4" id="KW-1185">Reference proteome</keyword>
<feature type="compositionally biased region" description="Acidic residues" evidence="1">
    <location>
        <begin position="423"/>
        <end position="440"/>
    </location>
</feature>
<evidence type="ECO:0000313" key="3">
    <source>
        <dbReference type="EMBL" id="PSR83646.1"/>
    </source>
</evidence>
<feature type="region of interest" description="Disordered" evidence="1">
    <location>
        <begin position="418"/>
        <end position="514"/>
    </location>
</feature>
<evidence type="ECO:0000313" key="4">
    <source>
        <dbReference type="Proteomes" id="UP000241462"/>
    </source>
</evidence>
<feature type="compositionally biased region" description="Basic and acidic residues" evidence="1">
    <location>
        <begin position="441"/>
        <end position="453"/>
    </location>
</feature>
<dbReference type="InParanoid" id="A0A2T3A6A2"/>
<feature type="transmembrane region" description="Helical" evidence="2">
    <location>
        <begin position="12"/>
        <end position="29"/>
    </location>
</feature>